<dbReference type="Pfam" id="PF00664">
    <property type="entry name" value="ABC_membrane"/>
    <property type="match status" value="1"/>
</dbReference>
<dbReference type="Proteomes" id="UP001595824">
    <property type="component" value="Unassembled WGS sequence"/>
</dbReference>
<dbReference type="Gene3D" id="3.40.50.300">
    <property type="entry name" value="P-loop containing nucleotide triphosphate hydrolases"/>
    <property type="match status" value="1"/>
</dbReference>
<dbReference type="RefSeq" id="WP_381744221.1">
    <property type="nucleotide sequence ID" value="NZ_JBHSDP010000029.1"/>
</dbReference>
<feature type="compositionally biased region" description="Pro residues" evidence="7">
    <location>
        <begin position="129"/>
        <end position="142"/>
    </location>
</feature>
<dbReference type="InterPro" id="IPR003439">
    <property type="entry name" value="ABC_transporter-like_ATP-bd"/>
</dbReference>
<dbReference type="InterPro" id="IPR039421">
    <property type="entry name" value="Type_1_exporter"/>
</dbReference>
<organism evidence="11 12">
    <name type="scientific">Streptomyces andamanensis</name>
    <dbReference type="NCBI Taxonomy" id="1565035"/>
    <lineage>
        <taxon>Bacteria</taxon>
        <taxon>Bacillati</taxon>
        <taxon>Actinomycetota</taxon>
        <taxon>Actinomycetes</taxon>
        <taxon>Kitasatosporales</taxon>
        <taxon>Streptomycetaceae</taxon>
        <taxon>Streptomyces</taxon>
    </lineage>
</organism>
<reference evidence="12" key="1">
    <citation type="journal article" date="2019" name="Int. J. Syst. Evol. Microbiol.">
        <title>The Global Catalogue of Microorganisms (GCM) 10K type strain sequencing project: providing services to taxonomists for standard genome sequencing and annotation.</title>
        <authorList>
            <consortium name="The Broad Institute Genomics Platform"/>
            <consortium name="The Broad Institute Genome Sequencing Center for Infectious Disease"/>
            <person name="Wu L."/>
            <person name="Ma J."/>
        </authorList>
    </citation>
    <scope>NUCLEOTIDE SEQUENCE [LARGE SCALE GENOMIC DNA]</scope>
    <source>
        <strain evidence="12">PCU 347</strain>
    </source>
</reference>
<feature type="domain" description="ABC transporter" evidence="9">
    <location>
        <begin position="492"/>
        <end position="729"/>
    </location>
</feature>
<dbReference type="SUPFAM" id="SSF52540">
    <property type="entry name" value="P-loop containing nucleoside triphosphate hydrolases"/>
    <property type="match status" value="1"/>
</dbReference>
<keyword evidence="12" id="KW-1185">Reference proteome</keyword>
<feature type="transmembrane region" description="Helical" evidence="8">
    <location>
        <begin position="402"/>
        <end position="421"/>
    </location>
</feature>
<feature type="transmembrane region" description="Helical" evidence="8">
    <location>
        <begin position="215"/>
        <end position="241"/>
    </location>
</feature>
<dbReference type="InterPro" id="IPR036640">
    <property type="entry name" value="ABC1_TM_sf"/>
</dbReference>
<dbReference type="CDD" id="cd07346">
    <property type="entry name" value="ABC_6TM_exporters"/>
    <property type="match status" value="1"/>
</dbReference>
<dbReference type="GO" id="GO:0005524">
    <property type="term" value="F:ATP binding"/>
    <property type="evidence" value="ECO:0007669"/>
    <property type="project" value="UniProtKB-KW"/>
</dbReference>
<evidence type="ECO:0000259" key="9">
    <source>
        <dbReference type="PROSITE" id="PS50893"/>
    </source>
</evidence>
<evidence type="ECO:0000256" key="3">
    <source>
        <dbReference type="ARBA" id="ARBA00022741"/>
    </source>
</evidence>
<comment type="caution">
    <text evidence="11">The sequence shown here is derived from an EMBL/GenBank/DDBJ whole genome shotgun (WGS) entry which is preliminary data.</text>
</comment>
<feature type="compositionally biased region" description="Low complexity" evidence="7">
    <location>
        <begin position="110"/>
        <end position="128"/>
    </location>
</feature>
<feature type="compositionally biased region" description="Low complexity" evidence="7">
    <location>
        <begin position="1"/>
        <end position="66"/>
    </location>
</feature>
<evidence type="ECO:0000256" key="6">
    <source>
        <dbReference type="ARBA" id="ARBA00023136"/>
    </source>
</evidence>
<dbReference type="PANTHER" id="PTHR43394">
    <property type="entry name" value="ATP-DEPENDENT PERMEASE MDL1, MITOCHONDRIAL"/>
    <property type="match status" value="1"/>
</dbReference>
<feature type="transmembrane region" description="Helical" evidence="8">
    <location>
        <begin position="289"/>
        <end position="308"/>
    </location>
</feature>
<gene>
    <name evidence="11" type="ORF">ACFPC0_34615</name>
</gene>
<dbReference type="InterPro" id="IPR027417">
    <property type="entry name" value="P-loop_NTPase"/>
</dbReference>
<evidence type="ECO:0000256" key="4">
    <source>
        <dbReference type="ARBA" id="ARBA00022840"/>
    </source>
</evidence>
<evidence type="ECO:0000256" key="8">
    <source>
        <dbReference type="SAM" id="Phobius"/>
    </source>
</evidence>
<sequence length="735" mass="74034">MTTPDATPGDAPTHVPADALADAPGDAPADVSAQAPAGVPAAASADASGDALAGAPADSSAGAPADVSRDGPADGPTRAPDRPRAETPVAPRQDPSGEAPDSTPADASCGTPAGAPTAAPGGAPAAPRAVPPPEPSPEPSPADPDGAPSLLPVATGRQTRARLRVALRGRWGALWAALAALVLDSCLSLAGPVAIGRITQAVTDHRGSGALVWPVGLLAGAAVAGALTGWAATVLLARVVLTVTGRLREDAVAAALVLPVDTVETGGTGDLVARVSGDTDRVSEAASGALGDFAAAALTILAALAGLAALDWRFAVAGLLAVPLQAYTLRWYLRTSRPLYAAGRTAEGGRASALLGAFTALPTLRALRLGPGRHARVAAASRDAMAYEFRAARAATRFYGRLNLAEFTGLSAILLAAWWLVRTGRADIGAATTAALFFAGLFDPVNILLGTFDSVQRAAAALARIVGVTLHAPDPARGTRPSGPGSRPGTGVVVRGVRHRYGDGPDVLHGIDLDLRPGRRLAVVGATGSGKSTLAALIAGTRPPSAGSVTLDGVPTGDLARPGADGDRRIALVTQEHHLFPGTLADNLRLASRGAPDSALEAALAAVGAADWAAALPDGLDTVVGRGGGIRLTARQTQQLALARVLLLDPEVVVLDEATAEAGSDTARGLDRAALAVTEGRTAVVVAHRLSQAATADTVLVMEDGRVTERGRPDELRAAGGAYARLWESWARGRR</sequence>
<evidence type="ECO:0000256" key="7">
    <source>
        <dbReference type="SAM" id="MobiDB-lite"/>
    </source>
</evidence>
<keyword evidence="4 11" id="KW-0067">ATP-binding</keyword>
<dbReference type="Pfam" id="PF00005">
    <property type="entry name" value="ABC_tran"/>
    <property type="match status" value="1"/>
</dbReference>
<evidence type="ECO:0000313" key="12">
    <source>
        <dbReference type="Proteomes" id="UP001595824"/>
    </source>
</evidence>
<dbReference type="InterPro" id="IPR003593">
    <property type="entry name" value="AAA+_ATPase"/>
</dbReference>
<dbReference type="PROSITE" id="PS50929">
    <property type="entry name" value="ABC_TM1F"/>
    <property type="match status" value="1"/>
</dbReference>
<comment type="subcellular location">
    <subcellularLocation>
        <location evidence="1">Cell membrane</location>
        <topology evidence="1">Multi-pass membrane protein</topology>
    </subcellularLocation>
</comment>
<evidence type="ECO:0000259" key="10">
    <source>
        <dbReference type="PROSITE" id="PS50929"/>
    </source>
</evidence>
<evidence type="ECO:0000256" key="1">
    <source>
        <dbReference type="ARBA" id="ARBA00004651"/>
    </source>
</evidence>
<keyword evidence="3" id="KW-0547">Nucleotide-binding</keyword>
<dbReference type="SMART" id="SM00382">
    <property type="entry name" value="AAA"/>
    <property type="match status" value="1"/>
</dbReference>
<accession>A0ABV8TQB6</accession>
<dbReference type="InterPro" id="IPR011527">
    <property type="entry name" value="ABC1_TM_dom"/>
</dbReference>
<dbReference type="SUPFAM" id="SSF90123">
    <property type="entry name" value="ABC transporter transmembrane region"/>
    <property type="match status" value="1"/>
</dbReference>
<keyword evidence="2 8" id="KW-0812">Transmembrane</keyword>
<proteinExistence type="predicted"/>
<keyword evidence="5 8" id="KW-1133">Transmembrane helix</keyword>
<protein>
    <submittedName>
        <fullName evidence="11">ABC transporter ATP-binding protein</fullName>
    </submittedName>
</protein>
<dbReference type="EMBL" id="JBHSDP010000029">
    <property type="protein sequence ID" value="MFC4332812.1"/>
    <property type="molecule type" value="Genomic_DNA"/>
</dbReference>
<name>A0ABV8TQB6_9ACTN</name>
<evidence type="ECO:0000256" key="2">
    <source>
        <dbReference type="ARBA" id="ARBA00022692"/>
    </source>
</evidence>
<dbReference type="Gene3D" id="1.20.1560.10">
    <property type="entry name" value="ABC transporter type 1, transmembrane domain"/>
    <property type="match status" value="1"/>
</dbReference>
<dbReference type="PANTHER" id="PTHR43394:SF1">
    <property type="entry name" value="ATP-BINDING CASSETTE SUB-FAMILY B MEMBER 10, MITOCHONDRIAL"/>
    <property type="match status" value="1"/>
</dbReference>
<evidence type="ECO:0000313" key="11">
    <source>
        <dbReference type="EMBL" id="MFC4332812.1"/>
    </source>
</evidence>
<feature type="domain" description="ABC transmembrane type-1" evidence="10">
    <location>
        <begin position="175"/>
        <end position="457"/>
    </location>
</feature>
<dbReference type="PROSITE" id="PS50893">
    <property type="entry name" value="ABC_TRANSPORTER_2"/>
    <property type="match status" value="1"/>
</dbReference>
<feature type="transmembrane region" description="Helical" evidence="8">
    <location>
        <begin position="172"/>
        <end position="195"/>
    </location>
</feature>
<feature type="transmembrane region" description="Helical" evidence="8">
    <location>
        <begin position="314"/>
        <end position="333"/>
    </location>
</feature>
<evidence type="ECO:0000256" key="5">
    <source>
        <dbReference type="ARBA" id="ARBA00022989"/>
    </source>
</evidence>
<feature type="region of interest" description="Disordered" evidence="7">
    <location>
        <begin position="1"/>
        <end position="155"/>
    </location>
</feature>
<keyword evidence="6 8" id="KW-0472">Membrane</keyword>